<evidence type="ECO:0000313" key="1">
    <source>
        <dbReference type="EMBL" id="CAF0994630.1"/>
    </source>
</evidence>
<dbReference type="Proteomes" id="UP000663845">
    <property type="component" value="Unassembled WGS sequence"/>
</dbReference>
<dbReference type="EMBL" id="CAJNOG010000136">
    <property type="protein sequence ID" value="CAF0994630.1"/>
    <property type="molecule type" value="Genomic_DNA"/>
</dbReference>
<proteinExistence type="predicted"/>
<gene>
    <name evidence="1" type="ORF">JYZ213_LOCUS15654</name>
</gene>
<sequence>MFAQPEREYALPTTVDSPSFITETETTLSEPCVLTETDTTLAEPVVLTETDTTLAEPVVLTETDTTLAEPIVYTLTHFLSSAIISVRIITINSLCDEIQRKIETDTNIEFPQVESYCSMLMTQVAGFKSILPPPSSSSSSSGGEGSNPLEQFIKLLRALRKVVRVAKILANFVAWKWPNPITLKLVVVLGVVDAILTLIIATYDIVCGNQTIWNALLEIISALLEFLPFTHVPNANKIKDIGQKGCTLVQNLQTTVQLMESNPTIEDLKDKAGEIGKFFISLGDFANEVASTRKYGKCYCECNGADKLGFKATTCTWFPNGQFSTGGCTYCDSRRRKRSLETIRSVSISSGPFLVQQCSCTRCDSSSIGYRGTAEQCQSYCQLQATLFINNEVTVTYLPDVQVSKGACKCCGHKDPCFVF</sequence>
<dbReference type="AlphaFoldDB" id="A0A814GDD8"/>
<accession>A0A814GDD8</accession>
<organism evidence="1 2">
    <name type="scientific">Adineta steineri</name>
    <dbReference type="NCBI Taxonomy" id="433720"/>
    <lineage>
        <taxon>Eukaryota</taxon>
        <taxon>Metazoa</taxon>
        <taxon>Spiralia</taxon>
        <taxon>Gnathifera</taxon>
        <taxon>Rotifera</taxon>
        <taxon>Eurotatoria</taxon>
        <taxon>Bdelloidea</taxon>
        <taxon>Adinetida</taxon>
        <taxon>Adinetidae</taxon>
        <taxon>Adineta</taxon>
    </lineage>
</organism>
<reference evidence="1" key="1">
    <citation type="submission" date="2021-02" db="EMBL/GenBank/DDBJ databases">
        <authorList>
            <person name="Nowell W R."/>
        </authorList>
    </citation>
    <scope>NUCLEOTIDE SEQUENCE</scope>
</reference>
<name>A0A814GDD8_9BILA</name>
<evidence type="ECO:0000313" key="2">
    <source>
        <dbReference type="Proteomes" id="UP000663845"/>
    </source>
</evidence>
<comment type="caution">
    <text evidence="1">The sequence shown here is derived from an EMBL/GenBank/DDBJ whole genome shotgun (WGS) entry which is preliminary data.</text>
</comment>
<protein>
    <submittedName>
        <fullName evidence="1">Uncharacterized protein</fullName>
    </submittedName>
</protein>